<sequence length="82" mass="9256">MWSACALPTFRHSHSDIQLAGGYLVSRTIACRQTRKKREEENKTTKVQGRARGEREQGAGADKNSVSEDHEKAIDLDEMRVL</sequence>
<proteinExistence type="predicted"/>
<organism evidence="2 3">
    <name type="scientific">Endocarpon pusillum</name>
    <dbReference type="NCBI Taxonomy" id="364733"/>
    <lineage>
        <taxon>Eukaryota</taxon>
        <taxon>Fungi</taxon>
        <taxon>Dikarya</taxon>
        <taxon>Ascomycota</taxon>
        <taxon>Pezizomycotina</taxon>
        <taxon>Eurotiomycetes</taxon>
        <taxon>Chaetothyriomycetidae</taxon>
        <taxon>Verrucariales</taxon>
        <taxon>Verrucariaceae</taxon>
        <taxon>Endocarpon</taxon>
    </lineage>
</organism>
<feature type="region of interest" description="Disordered" evidence="1">
    <location>
        <begin position="33"/>
        <end position="82"/>
    </location>
</feature>
<dbReference type="AlphaFoldDB" id="A0A8H7A7D6"/>
<protein>
    <submittedName>
        <fullName evidence="2">Uncharacterized protein</fullName>
    </submittedName>
</protein>
<evidence type="ECO:0000313" key="2">
    <source>
        <dbReference type="EMBL" id="KAF7502012.1"/>
    </source>
</evidence>
<dbReference type="EMBL" id="JAACFV010000672">
    <property type="protein sequence ID" value="KAF7502012.1"/>
    <property type="molecule type" value="Genomic_DNA"/>
</dbReference>
<dbReference type="Proteomes" id="UP000606974">
    <property type="component" value="Unassembled WGS sequence"/>
</dbReference>
<evidence type="ECO:0000313" key="3">
    <source>
        <dbReference type="Proteomes" id="UP000606974"/>
    </source>
</evidence>
<name>A0A8H7A7D6_9EURO</name>
<gene>
    <name evidence="2" type="ORF">GJ744_010372</name>
</gene>
<feature type="compositionally biased region" description="Basic and acidic residues" evidence="1">
    <location>
        <begin position="65"/>
        <end position="82"/>
    </location>
</feature>
<comment type="caution">
    <text evidence="2">The sequence shown here is derived from an EMBL/GenBank/DDBJ whole genome shotgun (WGS) entry which is preliminary data.</text>
</comment>
<evidence type="ECO:0000256" key="1">
    <source>
        <dbReference type="SAM" id="MobiDB-lite"/>
    </source>
</evidence>
<reference evidence="2" key="1">
    <citation type="submission" date="2020-02" db="EMBL/GenBank/DDBJ databases">
        <authorList>
            <person name="Palmer J.M."/>
        </authorList>
    </citation>
    <scope>NUCLEOTIDE SEQUENCE</scope>
    <source>
        <strain evidence="2">EPUS1.4</strain>
        <tissue evidence="2">Thallus</tissue>
    </source>
</reference>
<keyword evidence="3" id="KW-1185">Reference proteome</keyword>
<accession>A0A8H7A7D6</accession>